<name>A0A380Q991_YERPU</name>
<evidence type="ECO:0000256" key="6">
    <source>
        <dbReference type="ARBA" id="ARBA00023136"/>
    </source>
</evidence>
<accession>A0A380Q991</accession>
<evidence type="ECO:0000256" key="3">
    <source>
        <dbReference type="ARBA" id="ARBA00022741"/>
    </source>
</evidence>
<dbReference type="EC" id="3.6.3.17" evidence="7"/>
<keyword evidence="5" id="KW-1278">Translocase</keyword>
<dbReference type="PANTHER" id="PTHR43790">
    <property type="entry name" value="CARBOHYDRATE TRANSPORT ATP-BINDING PROTEIN MG119-RELATED"/>
    <property type="match status" value="1"/>
</dbReference>
<evidence type="ECO:0000256" key="2">
    <source>
        <dbReference type="ARBA" id="ARBA00022475"/>
    </source>
</evidence>
<dbReference type="InterPro" id="IPR050107">
    <property type="entry name" value="ABC_carbohydrate_import_ATPase"/>
</dbReference>
<dbReference type="Gene3D" id="3.40.50.300">
    <property type="entry name" value="P-loop containing nucleotide triphosphate hydrolases"/>
    <property type="match status" value="1"/>
</dbReference>
<keyword evidence="1" id="KW-0813">Transport</keyword>
<evidence type="ECO:0000256" key="5">
    <source>
        <dbReference type="ARBA" id="ARBA00022967"/>
    </source>
</evidence>
<sequence>MAIGKWLRGDAQVLIFDEPTKGVDIKAKQDLFSLIDQLAQQGKGIIYASGEFSELVGLCDRICVLWDGRIVAELNAAEVDEETLLLFSTGGTPQ</sequence>
<evidence type="ECO:0000313" key="7">
    <source>
        <dbReference type="EMBL" id="SUP82100.1"/>
    </source>
</evidence>
<dbReference type="PANTHER" id="PTHR43790:SF3">
    <property type="entry name" value="D-ALLOSE IMPORT ATP-BINDING PROTEIN ALSA-RELATED"/>
    <property type="match status" value="1"/>
</dbReference>
<reference evidence="7 8" key="1">
    <citation type="submission" date="2018-06" db="EMBL/GenBank/DDBJ databases">
        <authorList>
            <consortium name="Pathogen Informatics"/>
            <person name="Doyle S."/>
        </authorList>
    </citation>
    <scope>NUCLEOTIDE SEQUENCE [LARGE SCALE GENOMIC DNA]</scope>
    <source>
        <strain evidence="7 8">NCTC8580</strain>
    </source>
</reference>
<organism evidence="7 8">
    <name type="scientific">Yersinia pseudotuberculosis</name>
    <dbReference type="NCBI Taxonomy" id="633"/>
    <lineage>
        <taxon>Bacteria</taxon>
        <taxon>Pseudomonadati</taxon>
        <taxon>Pseudomonadota</taxon>
        <taxon>Gammaproteobacteria</taxon>
        <taxon>Enterobacterales</taxon>
        <taxon>Yersiniaceae</taxon>
        <taxon>Yersinia</taxon>
    </lineage>
</organism>
<dbReference type="InterPro" id="IPR027417">
    <property type="entry name" value="P-loop_NTPase"/>
</dbReference>
<evidence type="ECO:0000256" key="4">
    <source>
        <dbReference type="ARBA" id="ARBA00022840"/>
    </source>
</evidence>
<keyword evidence="3" id="KW-0547">Nucleotide-binding</keyword>
<dbReference type="GO" id="GO:0005524">
    <property type="term" value="F:ATP binding"/>
    <property type="evidence" value="ECO:0007669"/>
    <property type="project" value="UniProtKB-KW"/>
</dbReference>
<keyword evidence="4" id="KW-0067">ATP-binding</keyword>
<protein>
    <submittedName>
        <fullName evidence="7">ATPase</fullName>
        <ecNumber evidence="7">3.6.3.17</ecNumber>
    </submittedName>
</protein>
<dbReference type="Proteomes" id="UP000255087">
    <property type="component" value="Unassembled WGS sequence"/>
</dbReference>
<proteinExistence type="predicted"/>
<dbReference type="EMBL" id="UHJC01000001">
    <property type="protein sequence ID" value="SUP82100.1"/>
    <property type="molecule type" value="Genomic_DNA"/>
</dbReference>
<gene>
    <name evidence="7" type="primary">araG_3</name>
    <name evidence="7" type="ORF">NCTC8580_01934</name>
</gene>
<evidence type="ECO:0000313" key="8">
    <source>
        <dbReference type="Proteomes" id="UP000255087"/>
    </source>
</evidence>
<keyword evidence="6" id="KW-0472">Membrane</keyword>
<keyword evidence="2" id="KW-1003">Cell membrane</keyword>
<dbReference type="SUPFAM" id="SSF52540">
    <property type="entry name" value="P-loop containing nucleoside triphosphate hydrolases"/>
    <property type="match status" value="1"/>
</dbReference>
<evidence type="ECO:0000256" key="1">
    <source>
        <dbReference type="ARBA" id="ARBA00022448"/>
    </source>
</evidence>
<dbReference type="GO" id="GO:0016787">
    <property type="term" value="F:hydrolase activity"/>
    <property type="evidence" value="ECO:0007669"/>
    <property type="project" value="UniProtKB-KW"/>
</dbReference>
<dbReference type="AlphaFoldDB" id="A0A380Q991"/>
<keyword evidence="7" id="KW-0378">Hydrolase</keyword>